<feature type="domain" description="Methyltransferase" evidence="1">
    <location>
        <begin position="50"/>
        <end position="135"/>
    </location>
</feature>
<evidence type="ECO:0000259" key="1">
    <source>
        <dbReference type="Pfam" id="PF13649"/>
    </source>
</evidence>
<dbReference type="InterPro" id="IPR041698">
    <property type="entry name" value="Methyltransf_25"/>
</dbReference>
<organism evidence="2 3">
    <name type="scientific">Dolichospermum heterosporum TAC447</name>
    <dbReference type="NCBI Taxonomy" id="747523"/>
    <lineage>
        <taxon>Bacteria</taxon>
        <taxon>Bacillati</taxon>
        <taxon>Cyanobacteriota</taxon>
        <taxon>Cyanophyceae</taxon>
        <taxon>Nostocales</taxon>
        <taxon>Aphanizomenonaceae</taxon>
        <taxon>Dolichospermum</taxon>
        <taxon>Dolichospermum heterosporum</taxon>
    </lineage>
</organism>
<evidence type="ECO:0000313" key="2">
    <source>
        <dbReference type="EMBL" id="UUO13765.1"/>
    </source>
</evidence>
<evidence type="ECO:0000313" key="3">
    <source>
        <dbReference type="Proteomes" id="UP001057561"/>
    </source>
</evidence>
<gene>
    <name evidence="2" type="ORF">NG743_17060</name>
</gene>
<reference evidence="2" key="1">
    <citation type="submission" date="2022-06" db="EMBL/GenBank/DDBJ databases">
        <title>Nostosin G and Spiroidesin B from the Cyanobacterium Dolichospermum sp. NIES-1697.</title>
        <authorList>
            <person name="Phan C.-S."/>
            <person name="Mehjabin J.J."/>
            <person name="Anas A.R.J."/>
            <person name="Hayasaka M."/>
            <person name="Onoki R."/>
            <person name="Wang J."/>
            <person name="Umezawa T."/>
            <person name="Washio K."/>
            <person name="Morikawa M."/>
            <person name="Okino T."/>
        </authorList>
    </citation>
    <scope>NUCLEOTIDE SEQUENCE</scope>
    <source>
        <strain evidence="2">NIES-1697</strain>
    </source>
</reference>
<dbReference type="SUPFAM" id="SSF53335">
    <property type="entry name" value="S-adenosyl-L-methionine-dependent methyltransferases"/>
    <property type="match status" value="1"/>
</dbReference>
<proteinExistence type="predicted"/>
<dbReference type="EMBL" id="CP099464">
    <property type="protein sequence ID" value="UUO13765.1"/>
    <property type="molecule type" value="Genomic_DNA"/>
</dbReference>
<name>A0ABY5LPW0_9CYAN</name>
<accession>A0ABY5LPW0</accession>
<dbReference type="Proteomes" id="UP001057561">
    <property type="component" value="Chromosome"/>
</dbReference>
<keyword evidence="3" id="KW-1185">Reference proteome</keyword>
<dbReference type="NCBIfam" id="TIGR03587">
    <property type="entry name" value="Pse_Me-ase"/>
    <property type="match status" value="1"/>
</dbReference>
<dbReference type="RefSeq" id="WP_257120524.1">
    <property type="nucleotide sequence ID" value="NZ_CP099464.1"/>
</dbReference>
<dbReference type="Gene3D" id="3.40.50.150">
    <property type="entry name" value="Vaccinia Virus protein VP39"/>
    <property type="match status" value="1"/>
</dbReference>
<dbReference type="InterPro" id="IPR029063">
    <property type="entry name" value="SAM-dependent_MTases_sf"/>
</dbReference>
<sequence length="207" mass="24373">MSFNSSQEQFWATTYAKDYIKKNQEFDHNLGAEAWRKILANVDGEINTFLECGCNIGRNIEQINRILPNAEPSIIEISEPAFNFVCSRYKFAHAFNGAILESFFDNNSFDLVFTMGVLIHINPDQLLAHMEKMFRYSSKYILMGEYFNRTPISIEYQGEKDKLFKRDWGKLFIENFDVNLLDYGFLWGHIYDSAGFDDINWWLFEKK</sequence>
<dbReference type="Pfam" id="PF13649">
    <property type="entry name" value="Methyltransf_25"/>
    <property type="match status" value="1"/>
</dbReference>
<dbReference type="InterPro" id="IPR020027">
    <property type="entry name" value="Pseudamin_synth-assoc_MeTrfase"/>
</dbReference>
<protein>
    <recommendedName>
        <fullName evidence="1">Methyltransferase domain-containing protein</fullName>
    </recommendedName>
</protein>